<evidence type="ECO:0000256" key="5">
    <source>
        <dbReference type="ARBA" id="ARBA00022833"/>
    </source>
</evidence>
<feature type="region of interest" description="Disordered" evidence="10">
    <location>
        <begin position="41"/>
        <end position="61"/>
    </location>
</feature>
<dbReference type="PANTHER" id="PTHR46539:SF2">
    <property type="entry name" value="RING-H2 FINGER PROTEIN ATL43"/>
    <property type="match status" value="1"/>
</dbReference>
<dbReference type="InterPro" id="IPR013083">
    <property type="entry name" value="Znf_RING/FYVE/PHD"/>
</dbReference>
<keyword evidence="4 9" id="KW-0863">Zinc-finger</keyword>
<evidence type="ECO:0000256" key="6">
    <source>
        <dbReference type="ARBA" id="ARBA00022989"/>
    </source>
</evidence>
<keyword evidence="7" id="KW-0472">Membrane</keyword>
<evidence type="ECO:0000256" key="9">
    <source>
        <dbReference type="PROSITE-ProRule" id="PRU00175"/>
    </source>
</evidence>
<dbReference type="PANTHER" id="PTHR46539">
    <property type="entry name" value="E3 UBIQUITIN-PROTEIN LIGASE ATL42"/>
    <property type="match status" value="1"/>
</dbReference>
<dbReference type="EMBL" id="OOIL02001512">
    <property type="protein sequence ID" value="VFQ76270.1"/>
    <property type="molecule type" value="Genomic_DNA"/>
</dbReference>
<dbReference type="InterPro" id="IPR001841">
    <property type="entry name" value="Znf_RING"/>
</dbReference>
<dbReference type="Gene3D" id="3.30.40.10">
    <property type="entry name" value="Zinc/RING finger domain, C3HC4 (zinc finger)"/>
    <property type="match status" value="1"/>
</dbReference>
<reference evidence="13 14" key="1">
    <citation type="submission" date="2018-04" db="EMBL/GenBank/DDBJ databases">
        <authorList>
            <person name="Vogel A."/>
        </authorList>
    </citation>
    <scope>NUCLEOTIDE SEQUENCE [LARGE SCALE GENOMIC DNA]</scope>
</reference>
<keyword evidence="14" id="KW-1185">Reference proteome</keyword>
<organism evidence="13 14">
    <name type="scientific">Cuscuta campestris</name>
    <dbReference type="NCBI Taxonomy" id="132261"/>
    <lineage>
        <taxon>Eukaryota</taxon>
        <taxon>Viridiplantae</taxon>
        <taxon>Streptophyta</taxon>
        <taxon>Embryophyta</taxon>
        <taxon>Tracheophyta</taxon>
        <taxon>Spermatophyta</taxon>
        <taxon>Magnoliopsida</taxon>
        <taxon>eudicotyledons</taxon>
        <taxon>Gunneridae</taxon>
        <taxon>Pentapetalae</taxon>
        <taxon>asterids</taxon>
        <taxon>lamiids</taxon>
        <taxon>Solanales</taxon>
        <taxon>Convolvulaceae</taxon>
        <taxon>Cuscuteae</taxon>
        <taxon>Cuscuta</taxon>
        <taxon>Cuscuta subgen. Grammica</taxon>
        <taxon>Cuscuta sect. Cleistogrammica</taxon>
    </lineage>
</organism>
<dbReference type="GO" id="GO:0016020">
    <property type="term" value="C:membrane"/>
    <property type="evidence" value="ECO:0007669"/>
    <property type="project" value="UniProtKB-SubCell"/>
</dbReference>
<dbReference type="GO" id="GO:0008270">
    <property type="term" value="F:zinc ion binding"/>
    <property type="evidence" value="ECO:0007669"/>
    <property type="project" value="UniProtKB-KW"/>
</dbReference>
<dbReference type="PROSITE" id="PS50089">
    <property type="entry name" value="ZF_RING_2"/>
    <property type="match status" value="1"/>
</dbReference>
<keyword evidence="5" id="KW-0862">Zinc</keyword>
<comment type="subcellular location">
    <subcellularLocation>
        <location evidence="1">Membrane</location>
    </subcellularLocation>
</comment>
<feature type="domain" description="RING-type" evidence="12">
    <location>
        <begin position="77"/>
        <end position="119"/>
    </location>
</feature>
<evidence type="ECO:0000313" key="13">
    <source>
        <dbReference type="EMBL" id="VFQ76270.1"/>
    </source>
</evidence>
<name>A0A484LIQ3_9ASTE</name>
<feature type="signal peptide" evidence="11">
    <location>
        <begin position="1"/>
        <end position="15"/>
    </location>
</feature>
<dbReference type="AlphaFoldDB" id="A0A484LIQ3"/>
<evidence type="ECO:0000256" key="10">
    <source>
        <dbReference type="SAM" id="MobiDB-lite"/>
    </source>
</evidence>
<dbReference type="Proteomes" id="UP000595140">
    <property type="component" value="Unassembled WGS sequence"/>
</dbReference>
<evidence type="ECO:0000259" key="12">
    <source>
        <dbReference type="PROSITE" id="PS50089"/>
    </source>
</evidence>
<comment type="similarity">
    <text evidence="8">Belongs to the RING-type zinc finger family. ATL subfamily.</text>
</comment>
<keyword evidence="11" id="KW-0732">Signal</keyword>
<dbReference type="SUPFAM" id="SSF57850">
    <property type="entry name" value="RING/U-box"/>
    <property type="match status" value="1"/>
</dbReference>
<evidence type="ECO:0000256" key="4">
    <source>
        <dbReference type="ARBA" id="ARBA00022771"/>
    </source>
</evidence>
<accession>A0A484LIQ3</accession>
<evidence type="ECO:0000256" key="1">
    <source>
        <dbReference type="ARBA" id="ARBA00004370"/>
    </source>
</evidence>
<feature type="chain" id="PRO_5019803339" description="RING-type domain-containing protein" evidence="11">
    <location>
        <begin position="16"/>
        <end position="135"/>
    </location>
</feature>
<feature type="compositionally biased region" description="Polar residues" evidence="10">
    <location>
        <begin position="50"/>
        <end position="61"/>
    </location>
</feature>
<evidence type="ECO:0000256" key="8">
    <source>
        <dbReference type="ARBA" id="ARBA00024209"/>
    </source>
</evidence>
<evidence type="ECO:0000256" key="3">
    <source>
        <dbReference type="ARBA" id="ARBA00022723"/>
    </source>
</evidence>
<proteinExistence type="inferred from homology"/>
<dbReference type="OrthoDB" id="8062037at2759"/>
<keyword evidence="2" id="KW-0812">Transmembrane</keyword>
<evidence type="ECO:0000256" key="7">
    <source>
        <dbReference type="ARBA" id="ARBA00023136"/>
    </source>
</evidence>
<gene>
    <name evidence="13" type="ORF">CCAM_LOCUS18046</name>
</gene>
<evidence type="ECO:0000313" key="14">
    <source>
        <dbReference type="Proteomes" id="UP000595140"/>
    </source>
</evidence>
<keyword evidence="3" id="KW-0479">Metal-binding</keyword>
<protein>
    <recommendedName>
        <fullName evidence="12">RING-type domain-containing protein</fullName>
    </recommendedName>
</protein>
<evidence type="ECO:0000256" key="2">
    <source>
        <dbReference type="ARBA" id="ARBA00022692"/>
    </source>
</evidence>
<dbReference type="Pfam" id="PF13639">
    <property type="entry name" value="zf-RING_2"/>
    <property type="match status" value="1"/>
</dbReference>
<sequence>MLFAVFLAVFLPCAGMSVVLIVYCCMLWYAATYPDDVGGDSAAEEAVKDNQPSGLSPTQLQKLPSVTGKDLVLGEDCAVCLDVIGADEPARLVPGCNHGFHVECADTWLARNPACPVCRNWLGPELFDPPEANPC</sequence>
<evidence type="ECO:0000256" key="11">
    <source>
        <dbReference type="SAM" id="SignalP"/>
    </source>
</evidence>
<keyword evidence="6" id="KW-1133">Transmembrane helix</keyword>
<dbReference type="SMART" id="SM00184">
    <property type="entry name" value="RING"/>
    <property type="match status" value="1"/>
</dbReference>